<gene>
    <name evidence="1" type="ordered locus">APE_2417.1</name>
</gene>
<organism evidence="1 2">
    <name type="scientific">Aeropyrum pernix (strain ATCC 700893 / DSM 11879 / JCM 9820 / NBRC 100138 / K1)</name>
    <dbReference type="NCBI Taxonomy" id="272557"/>
    <lineage>
        <taxon>Archaea</taxon>
        <taxon>Thermoproteota</taxon>
        <taxon>Thermoprotei</taxon>
        <taxon>Desulfurococcales</taxon>
        <taxon>Desulfurococcaceae</taxon>
        <taxon>Aeropyrum</taxon>
    </lineage>
</organism>
<dbReference type="Proteomes" id="UP000002518">
    <property type="component" value="Chromosome"/>
</dbReference>
<dbReference type="eggNOG" id="arCOG14920">
    <property type="taxonomic scope" value="Archaea"/>
</dbReference>
<sequence length="144" mass="15926">MTEPCRSRHVSIRRLAALAGEVYKLSLASVYPREDAVLLLEAARVQALTVYRKIRGSCLERRVAESSQLAFEIASLEPLGWGSLALALAALLEGLALNKIRVDPDEALRALEKALASGDVEYLRRRMLSVVRPLQRSKGEGRGW</sequence>
<accession>Q9Y968</accession>
<dbReference type="EMBL" id="BA000002">
    <property type="protein sequence ID" value="BAA81432.2"/>
    <property type="molecule type" value="Genomic_DNA"/>
</dbReference>
<evidence type="ECO:0000313" key="2">
    <source>
        <dbReference type="Proteomes" id="UP000002518"/>
    </source>
</evidence>
<reference evidence="1 2" key="1">
    <citation type="journal article" date="1999" name="DNA Res.">
        <title>Complete genome sequence of an aerobic hyper-thermophilic crenarchaeon, Aeropyrum pernix K1.</title>
        <authorList>
            <person name="Kawarabayasi Y."/>
            <person name="Hino Y."/>
            <person name="Horikawa H."/>
            <person name="Yamazaki S."/>
            <person name="Haikawa Y."/>
            <person name="Jin-no K."/>
            <person name="Takahashi M."/>
            <person name="Sekine M."/>
            <person name="Baba S."/>
            <person name="Ankai A."/>
            <person name="Kosugi H."/>
            <person name="Hosoyama A."/>
            <person name="Fukui S."/>
            <person name="Nagai Y."/>
            <person name="Nishijima K."/>
            <person name="Nakazawa H."/>
            <person name="Takamiya M."/>
            <person name="Masuda S."/>
            <person name="Funahashi T."/>
            <person name="Tanaka T."/>
            <person name="Kudoh Y."/>
            <person name="Yamazaki J."/>
            <person name="Kushida N."/>
            <person name="Oguchi A."/>
            <person name="Aoki K."/>
            <person name="Kubota K."/>
            <person name="Nakamura Y."/>
            <person name="Nomura N."/>
            <person name="Sako Y."/>
            <person name="Kikuchi H."/>
        </authorList>
    </citation>
    <scope>NUCLEOTIDE SEQUENCE [LARGE SCALE GENOMIC DNA]</scope>
    <source>
        <strain evidence="2">ATCC 700893 / DSM 11879 / JCM 9820 / NBRC 100138 / K1</strain>
    </source>
</reference>
<dbReference type="EnsemblBacteria" id="BAA81432">
    <property type="protein sequence ID" value="BAA81432"/>
    <property type="gene ID" value="APE_2417.1"/>
</dbReference>
<dbReference type="AlphaFoldDB" id="Q9Y968"/>
<dbReference type="STRING" id="272557.APE_2417.1"/>
<dbReference type="PIR" id="H72471">
    <property type="entry name" value="H72471"/>
</dbReference>
<keyword evidence="2" id="KW-1185">Reference proteome</keyword>
<name>Q9Y968_AERPE</name>
<proteinExistence type="predicted"/>
<dbReference type="KEGG" id="ape:APE_2417.1"/>
<protein>
    <submittedName>
        <fullName evidence="1">Uncharacterized protein</fullName>
    </submittedName>
</protein>
<evidence type="ECO:0000313" key="1">
    <source>
        <dbReference type="EMBL" id="BAA81432.2"/>
    </source>
</evidence>